<sequence length="144" mass="15184">MITATYFQTSDGRIVMILPFEDGTATSIINAETPAGCAWIDAPQANINTDYVAGGTTLTQRPQLIADGVTSVDLSPDGVDNITFALPNGAVITLDDGSTYTAAGSESFTFKTAINGEWVYSFTPPWPTMPLLLMITASGQVDVV</sequence>
<protein>
    <submittedName>
        <fullName evidence="1">Uncharacterized protein</fullName>
    </submittedName>
</protein>
<name>A0A936YSJ1_9HYPH</name>
<evidence type="ECO:0000313" key="1">
    <source>
        <dbReference type="EMBL" id="MBL0374042.1"/>
    </source>
</evidence>
<dbReference type="Proteomes" id="UP000633219">
    <property type="component" value="Unassembled WGS sequence"/>
</dbReference>
<keyword evidence="2" id="KW-1185">Reference proteome</keyword>
<dbReference type="AlphaFoldDB" id="A0A936YSJ1"/>
<dbReference type="EMBL" id="JAEQNC010000010">
    <property type="protein sequence ID" value="MBL0374042.1"/>
    <property type="molecule type" value="Genomic_DNA"/>
</dbReference>
<gene>
    <name evidence="1" type="ORF">JJB09_18635</name>
</gene>
<organism evidence="1 2">
    <name type="scientific">Rhizobium setariae</name>
    <dbReference type="NCBI Taxonomy" id="2801340"/>
    <lineage>
        <taxon>Bacteria</taxon>
        <taxon>Pseudomonadati</taxon>
        <taxon>Pseudomonadota</taxon>
        <taxon>Alphaproteobacteria</taxon>
        <taxon>Hyphomicrobiales</taxon>
        <taxon>Rhizobiaceae</taxon>
        <taxon>Rhizobium/Agrobacterium group</taxon>
        <taxon>Rhizobium</taxon>
    </lineage>
</organism>
<comment type="caution">
    <text evidence="1">The sequence shown here is derived from an EMBL/GenBank/DDBJ whole genome shotgun (WGS) entry which is preliminary data.</text>
</comment>
<dbReference type="RefSeq" id="WP_201661595.1">
    <property type="nucleotide sequence ID" value="NZ_JAEQNC010000010.1"/>
</dbReference>
<reference evidence="1" key="1">
    <citation type="submission" date="2021-01" db="EMBL/GenBank/DDBJ databases">
        <title>Rhizobium sp. strain KVB221 16S ribosomal RNA gene Genome sequencing and assembly.</title>
        <authorList>
            <person name="Kang M."/>
        </authorList>
    </citation>
    <scope>NUCLEOTIDE SEQUENCE</scope>
    <source>
        <strain evidence="1">KVB221</strain>
    </source>
</reference>
<evidence type="ECO:0000313" key="2">
    <source>
        <dbReference type="Proteomes" id="UP000633219"/>
    </source>
</evidence>
<proteinExistence type="predicted"/>
<accession>A0A936YSJ1</accession>